<organism evidence="6 7">
    <name type="scientific">Spirodela intermedia</name>
    <name type="common">Intermediate duckweed</name>
    <dbReference type="NCBI Taxonomy" id="51605"/>
    <lineage>
        <taxon>Eukaryota</taxon>
        <taxon>Viridiplantae</taxon>
        <taxon>Streptophyta</taxon>
        <taxon>Embryophyta</taxon>
        <taxon>Tracheophyta</taxon>
        <taxon>Spermatophyta</taxon>
        <taxon>Magnoliopsida</taxon>
        <taxon>Liliopsida</taxon>
        <taxon>Araceae</taxon>
        <taxon>Lemnoideae</taxon>
        <taxon>Spirodela</taxon>
    </lineage>
</organism>
<reference evidence="6" key="1">
    <citation type="submission" date="2020-02" db="EMBL/GenBank/DDBJ databases">
        <authorList>
            <person name="Scholz U."/>
            <person name="Mascher M."/>
            <person name="Fiebig A."/>
        </authorList>
    </citation>
    <scope>NUCLEOTIDE SEQUENCE</scope>
</reference>
<dbReference type="GO" id="GO:0005783">
    <property type="term" value="C:endoplasmic reticulum"/>
    <property type="evidence" value="ECO:0007669"/>
    <property type="project" value="TreeGrafter"/>
</dbReference>
<gene>
    <name evidence="6" type="ORF">SI8410_08011258</name>
</gene>
<keyword evidence="3 5" id="KW-1133">Transmembrane helix</keyword>
<dbReference type="InterPro" id="IPR009447">
    <property type="entry name" value="PIGW/GWT1"/>
</dbReference>
<sequence>MARHGDINPQKLLKEEFVSGLTGSSMLEISALSTIVPAVAVLRQWSGFCNGTCKCASRPKKKDDGDMADSGRSWRRYIASLTVDYIFVILPILSTLTVLADWVYMCTIALMFLLLWILAKRSGPYTIGHMESSNTSPLRTSILSYRVSMMIVTCLCILAVDFKIFPRRYAKAETYGTGLMDLGVGSFVLANALVSKQARCSTMGKWNTTLKSITPLIVLGFGRLIFTKGVDYQVHVGEYGVHWNFFFTLAAVSLLTSITRLHPIYCGILGLSILVAYQILLMSGLNIYLLSDERASDIISLNKEGIFSVFGYWGMYLVGVYLGHSLLFGNVATGMTKEVQQTRTKVWFLCVMFWLLTVILDKHVERVSRRMCNLAYVMLVLAQNFQVFSIMLVSDLVPGQKPLLLEEAIDQNLLGVFLLANLLTGMVNLCVDTLSSSTVAAFGILSGYSVVLVGFVGLARFCRVKLKFW</sequence>
<feature type="transmembrane region" description="Helical" evidence="5">
    <location>
        <begin position="268"/>
        <end position="290"/>
    </location>
</feature>
<dbReference type="PANTHER" id="PTHR20661:SF0">
    <property type="entry name" value="PHOSPHATIDYLINOSITOL-GLYCAN BIOSYNTHESIS CLASS W PROTEIN"/>
    <property type="match status" value="1"/>
</dbReference>
<feature type="transmembrane region" description="Helical" evidence="5">
    <location>
        <begin position="241"/>
        <end position="261"/>
    </location>
</feature>
<feature type="transmembrane region" description="Helical" evidence="5">
    <location>
        <begin position="413"/>
        <end position="434"/>
    </location>
</feature>
<feature type="transmembrane region" description="Helical" evidence="5">
    <location>
        <begin position="373"/>
        <end position="393"/>
    </location>
</feature>
<evidence type="ECO:0000256" key="4">
    <source>
        <dbReference type="ARBA" id="ARBA00023136"/>
    </source>
</evidence>
<protein>
    <submittedName>
        <fullName evidence="6">Uncharacterized protein</fullName>
    </submittedName>
</protein>
<dbReference type="OrthoDB" id="15270at2759"/>
<feature type="transmembrane region" description="Helical" evidence="5">
    <location>
        <begin position="206"/>
        <end position="226"/>
    </location>
</feature>
<keyword evidence="4 5" id="KW-0472">Membrane</keyword>
<dbReference type="Proteomes" id="UP000663760">
    <property type="component" value="Chromosome 8"/>
</dbReference>
<feature type="transmembrane region" description="Helical" evidence="5">
    <location>
        <begin position="310"/>
        <end position="332"/>
    </location>
</feature>
<proteinExistence type="predicted"/>
<evidence type="ECO:0000256" key="2">
    <source>
        <dbReference type="ARBA" id="ARBA00022692"/>
    </source>
</evidence>
<comment type="subcellular location">
    <subcellularLocation>
        <location evidence="1">Membrane</location>
        <topology evidence="1">Multi-pass membrane protein</topology>
    </subcellularLocation>
</comment>
<dbReference type="Pfam" id="PF06423">
    <property type="entry name" value="GWT1"/>
    <property type="match status" value="1"/>
</dbReference>
<dbReference type="GO" id="GO:0072659">
    <property type="term" value="P:protein localization to plasma membrane"/>
    <property type="evidence" value="ECO:0007669"/>
    <property type="project" value="TreeGrafter"/>
</dbReference>
<dbReference type="EMBL" id="LR746271">
    <property type="protein sequence ID" value="CAA7400580.1"/>
    <property type="molecule type" value="Genomic_DNA"/>
</dbReference>
<dbReference type="GO" id="GO:0006506">
    <property type="term" value="P:GPI anchor biosynthetic process"/>
    <property type="evidence" value="ECO:0007669"/>
    <property type="project" value="InterPro"/>
</dbReference>
<feature type="transmembrane region" description="Helical" evidence="5">
    <location>
        <begin position="174"/>
        <end position="194"/>
    </location>
</feature>
<feature type="transmembrane region" description="Helical" evidence="5">
    <location>
        <begin position="440"/>
        <end position="462"/>
    </location>
</feature>
<dbReference type="GO" id="GO:0032216">
    <property type="term" value="F:glucosaminyl-phosphatidylinositol O-acyltransferase activity"/>
    <property type="evidence" value="ECO:0007669"/>
    <property type="project" value="TreeGrafter"/>
</dbReference>
<dbReference type="GO" id="GO:0016020">
    <property type="term" value="C:membrane"/>
    <property type="evidence" value="ECO:0007669"/>
    <property type="project" value="UniProtKB-SubCell"/>
</dbReference>
<evidence type="ECO:0000313" key="6">
    <source>
        <dbReference type="EMBL" id="CAA7400580.1"/>
    </source>
</evidence>
<feature type="transmembrane region" description="Helical" evidence="5">
    <location>
        <begin position="77"/>
        <end position="96"/>
    </location>
</feature>
<dbReference type="PANTHER" id="PTHR20661">
    <property type="entry name" value="PHOSPHATIDYLINOSITOL-GLYCAN BIOSYNTHESIS CLASS W PROTEIN"/>
    <property type="match status" value="1"/>
</dbReference>
<feature type="transmembrane region" description="Helical" evidence="5">
    <location>
        <begin position="140"/>
        <end position="162"/>
    </location>
</feature>
<evidence type="ECO:0000256" key="3">
    <source>
        <dbReference type="ARBA" id="ARBA00022989"/>
    </source>
</evidence>
<evidence type="ECO:0000313" key="7">
    <source>
        <dbReference type="Proteomes" id="UP000663760"/>
    </source>
</evidence>
<evidence type="ECO:0000256" key="1">
    <source>
        <dbReference type="ARBA" id="ARBA00004141"/>
    </source>
</evidence>
<evidence type="ECO:0000256" key="5">
    <source>
        <dbReference type="SAM" id="Phobius"/>
    </source>
</evidence>
<accession>A0A7I8KRY4</accession>
<keyword evidence="2 5" id="KW-0812">Transmembrane</keyword>
<dbReference type="PIRSF" id="PIRSF017321">
    <property type="entry name" value="GWT1"/>
    <property type="match status" value="1"/>
</dbReference>
<name>A0A7I8KRY4_SPIIN</name>
<keyword evidence="7" id="KW-1185">Reference proteome</keyword>
<feature type="transmembrane region" description="Helical" evidence="5">
    <location>
        <begin position="102"/>
        <end position="119"/>
    </location>
</feature>
<dbReference type="AlphaFoldDB" id="A0A7I8KRY4"/>